<feature type="domain" description="Glycosyl transferase family 1" evidence="1">
    <location>
        <begin position="229"/>
        <end position="383"/>
    </location>
</feature>
<accession>A0A934VDV7</accession>
<dbReference type="InterPro" id="IPR050194">
    <property type="entry name" value="Glycosyltransferase_grp1"/>
</dbReference>
<dbReference type="Pfam" id="PF13439">
    <property type="entry name" value="Glyco_transf_4"/>
    <property type="match status" value="1"/>
</dbReference>
<dbReference type="AlphaFoldDB" id="A0A934VDV7"/>
<dbReference type="EMBL" id="JAENIK010000012">
    <property type="protein sequence ID" value="MBK1817959.1"/>
    <property type="molecule type" value="Genomic_DNA"/>
</dbReference>
<dbReference type="GO" id="GO:0016757">
    <property type="term" value="F:glycosyltransferase activity"/>
    <property type="evidence" value="ECO:0007669"/>
    <property type="project" value="InterPro"/>
</dbReference>
<evidence type="ECO:0000313" key="3">
    <source>
        <dbReference type="EMBL" id="MBK1817959.1"/>
    </source>
</evidence>
<reference evidence="3" key="1">
    <citation type="submission" date="2021-01" db="EMBL/GenBank/DDBJ databases">
        <title>Modified the classification status of verrucomicrobia.</title>
        <authorList>
            <person name="Feng X."/>
        </authorList>
    </citation>
    <scope>NUCLEOTIDE SEQUENCE</scope>
    <source>
        <strain evidence="3">JCM 18052</strain>
    </source>
</reference>
<evidence type="ECO:0000259" key="1">
    <source>
        <dbReference type="Pfam" id="PF00534"/>
    </source>
</evidence>
<sequence>MKILVISNLYPPHEIGGYEIICRDVVEQLTKTGHELRVLTSDHRIANRPEFAQPHVSRRLKIHGFFGHPWLPIHRLFKEIEAPNHRAVREEIAAFRPDVVYVWNLGGISKSILHTLRASAIPVTFFVSDHWIARSLAADVWLGWWNTPGTFSRTFLRGILTALGIRKRLDLAAPTAPTSTLRFENISFCSAFLRDLTAAKGWPVAHAEVIHTATETSVFTVKTDHSRFEKLLWVGRLSADKDPLTAIRAVAAAHRAGMTFLTLDIFGNGDAPYLAEIDEEIRKLGLTDHIHRRTALASEMRGLYSQYDALLFTSNWGEPFAITPLEAMASGLPVITSLDGGQVELARHGVNCLVAEAANPDLYATSLAELGASPELRASISTTGLEEVRNRLDIAPITRQIEALLLKARNA</sequence>
<dbReference type="Proteomes" id="UP000600139">
    <property type="component" value="Unassembled WGS sequence"/>
</dbReference>
<name>A0A934VDV7_9BACT</name>
<dbReference type="RefSeq" id="WP_200352884.1">
    <property type="nucleotide sequence ID" value="NZ_BAABHZ010000001.1"/>
</dbReference>
<dbReference type="Gene3D" id="3.40.50.2000">
    <property type="entry name" value="Glycogen Phosphorylase B"/>
    <property type="match status" value="2"/>
</dbReference>
<evidence type="ECO:0000259" key="2">
    <source>
        <dbReference type="Pfam" id="PF13439"/>
    </source>
</evidence>
<dbReference type="CDD" id="cd03801">
    <property type="entry name" value="GT4_PimA-like"/>
    <property type="match status" value="1"/>
</dbReference>
<dbReference type="SUPFAM" id="SSF53756">
    <property type="entry name" value="UDP-Glycosyltransferase/glycogen phosphorylase"/>
    <property type="match status" value="1"/>
</dbReference>
<dbReference type="InterPro" id="IPR028098">
    <property type="entry name" value="Glyco_trans_4-like_N"/>
</dbReference>
<dbReference type="InterPro" id="IPR001296">
    <property type="entry name" value="Glyco_trans_1"/>
</dbReference>
<dbReference type="PANTHER" id="PTHR45947">
    <property type="entry name" value="SULFOQUINOVOSYL TRANSFERASE SQD2"/>
    <property type="match status" value="1"/>
</dbReference>
<keyword evidence="4" id="KW-1185">Reference proteome</keyword>
<comment type="caution">
    <text evidence="3">The sequence shown here is derived from an EMBL/GenBank/DDBJ whole genome shotgun (WGS) entry which is preliminary data.</text>
</comment>
<dbReference type="PANTHER" id="PTHR45947:SF3">
    <property type="entry name" value="SULFOQUINOVOSYL TRANSFERASE SQD2"/>
    <property type="match status" value="1"/>
</dbReference>
<dbReference type="Pfam" id="PF00534">
    <property type="entry name" value="Glycos_transf_1"/>
    <property type="match status" value="1"/>
</dbReference>
<protein>
    <submittedName>
        <fullName evidence="3">Glycosyltransferase family 4 protein</fullName>
    </submittedName>
</protein>
<feature type="domain" description="Glycosyltransferase subfamily 4-like N-terminal" evidence="2">
    <location>
        <begin position="15"/>
        <end position="150"/>
    </location>
</feature>
<evidence type="ECO:0000313" key="4">
    <source>
        <dbReference type="Proteomes" id="UP000600139"/>
    </source>
</evidence>
<gene>
    <name evidence="3" type="ORF">JIN84_20220</name>
</gene>
<proteinExistence type="predicted"/>
<organism evidence="3 4">
    <name type="scientific">Luteolibacter yonseiensis</name>
    <dbReference type="NCBI Taxonomy" id="1144680"/>
    <lineage>
        <taxon>Bacteria</taxon>
        <taxon>Pseudomonadati</taxon>
        <taxon>Verrucomicrobiota</taxon>
        <taxon>Verrucomicrobiia</taxon>
        <taxon>Verrucomicrobiales</taxon>
        <taxon>Verrucomicrobiaceae</taxon>
        <taxon>Luteolibacter</taxon>
    </lineage>
</organism>